<keyword evidence="6" id="KW-1133">Transmembrane helix</keyword>
<accession>A0A0D2X2X5</accession>
<evidence type="ECO:0000256" key="5">
    <source>
        <dbReference type="ARBA" id="ARBA00023157"/>
    </source>
</evidence>
<name>A0A0D2X2X5_CAPO3</name>
<dbReference type="SUPFAM" id="SSF52309">
    <property type="entry name" value="N-(deoxy)ribosyltransferase-like"/>
    <property type="match status" value="1"/>
</dbReference>
<dbReference type="Proteomes" id="UP000008743">
    <property type="component" value="Unassembled WGS sequence"/>
</dbReference>
<dbReference type="GO" id="GO:0016849">
    <property type="term" value="F:phosphorus-oxygen lyase activity"/>
    <property type="evidence" value="ECO:0007669"/>
    <property type="project" value="TreeGrafter"/>
</dbReference>
<dbReference type="eggNOG" id="ENOG502S1HV">
    <property type="taxonomic scope" value="Eukaryota"/>
</dbReference>
<dbReference type="CDD" id="cd04759">
    <property type="entry name" value="Rib_hydrolase"/>
    <property type="match status" value="1"/>
</dbReference>
<dbReference type="PhylomeDB" id="A0A0D2X2X5"/>
<dbReference type="GO" id="GO:0016740">
    <property type="term" value="F:transferase activity"/>
    <property type="evidence" value="ECO:0007669"/>
    <property type="project" value="UniProtKB-KW"/>
</dbReference>
<keyword evidence="6" id="KW-0472">Membrane</keyword>
<feature type="chain" id="PRO_5002270361" evidence="7">
    <location>
        <begin position="21"/>
        <end position="322"/>
    </location>
</feature>
<keyword evidence="4" id="KW-0520">NAD</keyword>
<protein>
    <submittedName>
        <fullName evidence="8">ADP-ribosyl cyclase</fullName>
    </submittedName>
</protein>
<evidence type="ECO:0000313" key="8">
    <source>
        <dbReference type="EMBL" id="KJE93319.1"/>
    </source>
</evidence>
<evidence type="ECO:0000256" key="4">
    <source>
        <dbReference type="ARBA" id="ARBA00023027"/>
    </source>
</evidence>
<evidence type="ECO:0000256" key="1">
    <source>
        <dbReference type="ARBA" id="ARBA00005406"/>
    </source>
</evidence>
<dbReference type="PANTHER" id="PTHR10912:SF7">
    <property type="entry name" value="ADP-RIBOSYL CYCLASE_CYCLIC ADP-RIBOSE HYDROLASE"/>
    <property type="match status" value="1"/>
</dbReference>
<sequence>MQSALLMLVAGLALASGVRGDDAPGTTAHLAEIFVGRCFDKSTVADCNAWWAAFNQVVADVDPLSVTAASFDPYFAIANFSTPVDKAMFWSGSQYYVHQLSDAGLRYFTMEDTVGGFVQNGLHWCGSSSGYNYTSCPPGFRNTTTDTWYGAELAFWQHASTTFARQATGRVSVLLGSPYGGSAYRNSSFFALYELPNMNTSLVTAIDVYVITNGTERCGSGSLVALVQDIKHHLGLTPSCYDNPDMVRFILCENNGAPSAQCQFANEFSESSDLPADKAVPLALGCLLGGAILVIAVQQILLLRKKQASSQPMRQPLMGYGA</sequence>
<evidence type="ECO:0000256" key="2">
    <source>
        <dbReference type="ARBA" id="ARBA00022679"/>
    </source>
</evidence>
<keyword evidence="7" id="KW-0732">Signal</keyword>
<keyword evidence="2" id="KW-0808">Transferase</keyword>
<dbReference type="InterPro" id="IPR003193">
    <property type="entry name" value="ADP-ribosyl_cyclase"/>
</dbReference>
<dbReference type="EMBL" id="KE346365">
    <property type="protein sequence ID" value="KJE93319.1"/>
    <property type="molecule type" value="Genomic_DNA"/>
</dbReference>
<evidence type="ECO:0000256" key="6">
    <source>
        <dbReference type="SAM" id="Phobius"/>
    </source>
</evidence>
<evidence type="ECO:0000256" key="7">
    <source>
        <dbReference type="SAM" id="SignalP"/>
    </source>
</evidence>
<proteinExistence type="inferred from homology"/>
<evidence type="ECO:0000256" key="3">
    <source>
        <dbReference type="ARBA" id="ARBA00022801"/>
    </source>
</evidence>
<gene>
    <name evidence="8" type="ORF">CAOG_004125</name>
</gene>
<dbReference type="AlphaFoldDB" id="A0A0D2X2X5"/>
<keyword evidence="6" id="KW-0812">Transmembrane</keyword>
<dbReference type="RefSeq" id="XP_004347950.1">
    <property type="nucleotide sequence ID" value="XM_004347900.2"/>
</dbReference>
<dbReference type="InParanoid" id="A0A0D2X2X5"/>
<reference evidence="9" key="1">
    <citation type="submission" date="2011-02" db="EMBL/GenBank/DDBJ databases">
        <title>The Genome Sequence of Capsaspora owczarzaki ATCC 30864.</title>
        <authorList>
            <person name="Russ C."/>
            <person name="Cuomo C."/>
            <person name="Burger G."/>
            <person name="Gray M.W."/>
            <person name="Holland P.W.H."/>
            <person name="King N."/>
            <person name="Lang F.B.F."/>
            <person name="Roger A.J."/>
            <person name="Ruiz-Trillo I."/>
            <person name="Young S.K."/>
            <person name="Zeng Q."/>
            <person name="Gargeya S."/>
            <person name="Alvarado L."/>
            <person name="Berlin A."/>
            <person name="Chapman S.B."/>
            <person name="Chen Z."/>
            <person name="Freedman E."/>
            <person name="Gellesch M."/>
            <person name="Goldberg J."/>
            <person name="Griggs A."/>
            <person name="Gujja S."/>
            <person name="Heilman E."/>
            <person name="Heiman D."/>
            <person name="Howarth C."/>
            <person name="Mehta T."/>
            <person name="Neiman D."/>
            <person name="Pearson M."/>
            <person name="Roberts A."/>
            <person name="Saif S."/>
            <person name="Shea T."/>
            <person name="Shenoy N."/>
            <person name="Sisk P."/>
            <person name="Stolte C."/>
            <person name="Sykes S."/>
            <person name="White J."/>
            <person name="Yandava C."/>
            <person name="Haas B."/>
            <person name="Nusbaum C."/>
            <person name="Birren B."/>
        </authorList>
    </citation>
    <scope>NUCLEOTIDE SEQUENCE</scope>
    <source>
        <strain evidence="9">ATCC 30864</strain>
    </source>
</reference>
<feature type="transmembrane region" description="Helical" evidence="6">
    <location>
        <begin position="279"/>
        <end position="303"/>
    </location>
</feature>
<dbReference type="Pfam" id="PF02267">
    <property type="entry name" value="Rib_hydrolayse"/>
    <property type="match status" value="1"/>
</dbReference>
<dbReference type="OrthoDB" id="10028716at2759"/>
<comment type="similarity">
    <text evidence="1">Belongs to the ADP-ribosyl cyclase family.</text>
</comment>
<keyword evidence="9" id="KW-1185">Reference proteome</keyword>
<feature type="signal peptide" evidence="7">
    <location>
        <begin position="1"/>
        <end position="20"/>
    </location>
</feature>
<dbReference type="Gene3D" id="1.20.82.10">
    <property type="entry name" value="ADP Ribosyl Cyclase, Chain A, domain 1"/>
    <property type="match status" value="1"/>
</dbReference>
<evidence type="ECO:0000313" key="9">
    <source>
        <dbReference type="Proteomes" id="UP000008743"/>
    </source>
</evidence>
<dbReference type="STRING" id="595528.A0A0D2X2X5"/>
<dbReference type="PANTHER" id="PTHR10912">
    <property type="entry name" value="ADP-RIBOSYL CYCLASE"/>
    <property type="match status" value="1"/>
</dbReference>
<dbReference type="GO" id="GO:0061809">
    <property type="term" value="F:NAD+ nucleosidase activity, cyclic ADP-ribose generating"/>
    <property type="evidence" value="ECO:0007669"/>
    <property type="project" value="InterPro"/>
</dbReference>
<keyword evidence="5" id="KW-1015">Disulfide bond</keyword>
<dbReference type="Gene3D" id="3.40.50.720">
    <property type="entry name" value="NAD(P)-binding Rossmann-like Domain"/>
    <property type="match status" value="1"/>
</dbReference>
<keyword evidence="3" id="KW-0378">Hydrolase</keyword>
<dbReference type="GO" id="GO:0005886">
    <property type="term" value="C:plasma membrane"/>
    <property type="evidence" value="ECO:0007669"/>
    <property type="project" value="TreeGrafter"/>
</dbReference>
<organism evidence="8 9">
    <name type="scientific">Capsaspora owczarzaki (strain ATCC 30864)</name>
    <dbReference type="NCBI Taxonomy" id="595528"/>
    <lineage>
        <taxon>Eukaryota</taxon>
        <taxon>Filasterea</taxon>
        <taxon>Capsaspora</taxon>
    </lineage>
</organism>